<dbReference type="PROSITE" id="PS01124">
    <property type="entry name" value="HTH_ARAC_FAMILY_2"/>
    <property type="match status" value="1"/>
</dbReference>
<keyword evidence="1" id="KW-0805">Transcription regulation</keyword>
<dbReference type="InterPro" id="IPR050204">
    <property type="entry name" value="AraC_XylS_family_regulators"/>
</dbReference>
<feature type="region of interest" description="Disordered" evidence="4">
    <location>
        <begin position="261"/>
        <end position="282"/>
    </location>
</feature>
<accession>A0A7W9QAC3</accession>
<evidence type="ECO:0000256" key="1">
    <source>
        <dbReference type="ARBA" id="ARBA00023015"/>
    </source>
</evidence>
<name>A0A7W9QAC3_9ACTN</name>
<dbReference type="PANTHER" id="PTHR46796:SF15">
    <property type="entry name" value="BLL1074 PROTEIN"/>
    <property type="match status" value="1"/>
</dbReference>
<organism evidence="6 7">
    <name type="scientific">Streptomyces zagrosensis</name>
    <dbReference type="NCBI Taxonomy" id="1042984"/>
    <lineage>
        <taxon>Bacteria</taxon>
        <taxon>Bacillati</taxon>
        <taxon>Actinomycetota</taxon>
        <taxon>Actinomycetes</taxon>
        <taxon>Kitasatosporales</taxon>
        <taxon>Streptomycetaceae</taxon>
        <taxon>Streptomyces</taxon>
    </lineage>
</organism>
<dbReference type="Gene3D" id="1.10.10.60">
    <property type="entry name" value="Homeodomain-like"/>
    <property type="match status" value="1"/>
</dbReference>
<evidence type="ECO:0000259" key="5">
    <source>
        <dbReference type="PROSITE" id="PS01124"/>
    </source>
</evidence>
<evidence type="ECO:0000256" key="2">
    <source>
        <dbReference type="ARBA" id="ARBA00023125"/>
    </source>
</evidence>
<dbReference type="AlphaFoldDB" id="A0A7W9QAC3"/>
<dbReference type="GO" id="GO:0043565">
    <property type="term" value="F:sequence-specific DNA binding"/>
    <property type="evidence" value="ECO:0007669"/>
    <property type="project" value="InterPro"/>
</dbReference>
<proteinExistence type="predicted"/>
<protein>
    <submittedName>
        <fullName evidence="6">AraC-like DNA-binding protein</fullName>
    </submittedName>
</protein>
<feature type="domain" description="HTH araC/xylS-type" evidence="5">
    <location>
        <begin position="157"/>
        <end position="257"/>
    </location>
</feature>
<evidence type="ECO:0000256" key="3">
    <source>
        <dbReference type="ARBA" id="ARBA00023163"/>
    </source>
</evidence>
<evidence type="ECO:0000313" key="7">
    <source>
        <dbReference type="Proteomes" id="UP000588098"/>
    </source>
</evidence>
<dbReference type="EMBL" id="JACHJL010000008">
    <property type="protein sequence ID" value="MBB5936530.1"/>
    <property type="molecule type" value="Genomic_DNA"/>
</dbReference>
<dbReference type="Proteomes" id="UP000588098">
    <property type="component" value="Unassembled WGS sequence"/>
</dbReference>
<comment type="caution">
    <text evidence="6">The sequence shown here is derived from an EMBL/GenBank/DDBJ whole genome shotgun (WGS) entry which is preliminary data.</text>
</comment>
<dbReference type="PANTHER" id="PTHR46796">
    <property type="entry name" value="HTH-TYPE TRANSCRIPTIONAL ACTIVATOR RHAS-RELATED"/>
    <property type="match status" value="1"/>
</dbReference>
<dbReference type="InterPro" id="IPR018060">
    <property type="entry name" value="HTH_AraC"/>
</dbReference>
<keyword evidence="3" id="KW-0804">Transcription</keyword>
<keyword evidence="2 6" id="KW-0238">DNA-binding</keyword>
<keyword evidence="7" id="KW-1185">Reference proteome</keyword>
<reference evidence="6 7" key="1">
    <citation type="submission" date="2020-08" db="EMBL/GenBank/DDBJ databases">
        <title>Genomic Encyclopedia of Type Strains, Phase III (KMG-III): the genomes of soil and plant-associated and newly described type strains.</title>
        <authorList>
            <person name="Whitman W."/>
        </authorList>
    </citation>
    <scope>NUCLEOTIDE SEQUENCE [LARGE SCALE GENOMIC DNA]</scope>
    <source>
        <strain evidence="6 7">CECT 8305</strain>
    </source>
</reference>
<dbReference type="GO" id="GO:0003700">
    <property type="term" value="F:DNA-binding transcription factor activity"/>
    <property type="evidence" value="ECO:0007669"/>
    <property type="project" value="InterPro"/>
</dbReference>
<evidence type="ECO:0000313" key="6">
    <source>
        <dbReference type="EMBL" id="MBB5936530.1"/>
    </source>
</evidence>
<gene>
    <name evidence="6" type="ORF">FHS42_003605</name>
</gene>
<sequence length="282" mass="30835">MATALPAAALRPGVVRYRGFRLDLALPRRRLELPDHMATFVILFGQQLHVCAAVGQEAGQMATYGSLVAGPQARARIGEHDGRLAGVEVVLAPWAAYTLFGTRMDLLANWLVGPDDLLGARFQGLDEQLSACPDWATRFALLDVVLARWFAVGPPVSARVRWAWDQLSRTVGNVPVRELAKECGWSERHLERRFGQQIGLRPKSIARLMRLRGALRLLTDGHSGASAAALSGYADQGHLTREFKAMTGWTPVPFLRARALRHGGPPDVDRAKGQPTSLVLPS</sequence>
<dbReference type="InterPro" id="IPR009057">
    <property type="entry name" value="Homeodomain-like_sf"/>
</dbReference>
<dbReference type="SMART" id="SM00342">
    <property type="entry name" value="HTH_ARAC"/>
    <property type="match status" value="1"/>
</dbReference>
<dbReference type="RefSeq" id="WP_184573103.1">
    <property type="nucleotide sequence ID" value="NZ_JACHJL010000008.1"/>
</dbReference>
<evidence type="ECO:0000256" key="4">
    <source>
        <dbReference type="SAM" id="MobiDB-lite"/>
    </source>
</evidence>
<dbReference type="Pfam" id="PF12833">
    <property type="entry name" value="HTH_18"/>
    <property type="match status" value="1"/>
</dbReference>
<dbReference type="SUPFAM" id="SSF46689">
    <property type="entry name" value="Homeodomain-like"/>
    <property type="match status" value="1"/>
</dbReference>